<dbReference type="RefSeq" id="WP_281489510.1">
    <property type="nucleotide sequence ID" value="NZ_JASATX010000007.1"/>
</dbReference>
<dbReference type="Proteomes" id="UP001321506">
    <property type="component" value="Unassembled WGS sequence"/>
</dbReference>
<keyword evidence="8" id="KW-1185">Reference proteome</keyword>
<keyword evidence="2 5" id="KW-0812">Transmembrane</keyword>
<evidence type="ECO:0000256" key="4">
    <source>
        <dbReference type="ARBA" id="ARBA00023136"/>
    </source>
</evidence>
<dbReference type="AlphaFoldDB" id="A0AAW6TBQ9"/>
<dbReference type="InterPro" id="IPR002645">
    <property type="entry name" value="STAS_dom"/>
</dbReference>
<name>A0AAW6TBQ9_9MICO</name>
<accession>A0AAW6TBQ9</accession>
<feature type="transmembrane region" description="Helical" evidence="5">
    <location>
        <begin position="299"/>
        <end position="321"/>
    </location>
</feature>
<comment type="subcellular location">
    <subcellularLocation>
        <location evidence="1">Membrane</location>
        <topology evidence="1">Multi-pass membrane protein</topology>
    </subcellularLocation>
</comment>
<dbReference type="EMBL" id="JASATX010000007">
    <property type="protein sequence ID" value="MDI2099718.1"/>
    <property type="molecule type" value="Genomic_DNA"/>
</dbReference>
<feature type="transmembrane region" description="Helical" evidence="5">
    <location>
        <begin position="387"/>
        <end position="418"/>
    </location>
</feature>
<evidence type="ECO:0000256" key="2">
    <source>
        <dbReference type="ARBA" id="ARBA00022692"/>
    </source>
</evidence>
<feature type="transmembrane region" description="Helical" evidence="5">
    <location>
        <begin position="60"/>
        <end position="84"/>
    </location>
</feature>
<dbReference type="PROSITE" id="PS50801">
    <property type="entry name" value="STAS"/>
    <property type="match status" value="1"/>
</dbReference>
<evidence type="ECO:0000256" key="5">
    <source>
        <dbReference type="SAM" id="Phobius"/>
    </source>
</evidence>
<keyword evidence="3 5" id="KW-1133">Transmembrane helix</keyword>
<dbReference type="SUPFAM" id="SSF52091">
    <property type="entry name" value="SpoIIaa-like"/>
    <property type="match status" value="1"/>
</dbReference>
<feature type="transmembrane region" description="Helical" evidence="5">
    <location>
        <begin position="105"/>
        <end position="125"/>
    </location>
</feature>
<protein>
    <submittedName>
        <fullName evidence="7">SulP family inorganic anion transporter</fullName>
    </submittedName>
</protein>
<dbReference type="Pfam" id="PF01740">
    <property type="entry name" value="STAS"/>
    <property type="match status" value="1"/>
</dbReference>
<dbReference type="GO" id="GO:0055085">
    <property type="term" value="P:transmembrane transport"/>
    <property type="evidence" value="ECO:0007669"/>
    <property type="project" value="InterPro"/>
</dbReference>
<feature type="transmembrane region" description="Helical" evidence="5">
    <location>
        <begin position="333"/>
        <end position="352"/>
    </location>
</feature>
<gene>
    <name evidence="7" type="ORF">QF206_12165</name>
</gene>
<feature type="domain" description="STAS" evidence="6">
    <location>
        <begin position="449"/>
        <end position="552"/>
    </location>
</feature>
<keyword evidence="4 5" id="KW-0472">Membrane</keyword>
<comment type="caution">
    <text evidence="7">The sequence shown here is derived from an EMBL/GenBank/DDBJ whole genome shotgun (WGS) entry which is preliminary data.</text>
</comment>
<feature type="transmembrane region" description="Helical" evidence="5">
    <location>
        <begin position="37"/>
        <end position="54"/>
    </location>
</feature>
<sequence>MSTRTASGWGRAWRHVRALLPAASDLAYARKAPLRDLVAGITVAIVALPLALAFGEASGLGAAAGMTTAIIAGIVASVFGGSNLQISGPTGAMTVVLLPVVHQHGAGGVLLVGLMAGVMLVMLSLSGVGGYVRMLPTSLVEGFTAGIAVVIVLQQVPNLLGVKAGDSHQVLAIAGDAVLQWFQSPQWAPLVMALAVAAVILIGARLKPIVPFSLIAIAVATLVAELAHLDLARIGAIPAGLPLPTADFIDASRIAALLPSALAVAALAALESLLSATVADSMSVNERHHPDRELFGQGLANIAVPFFGGVPATAAIARTAVNVRAGARSRTAAVVHSLVLAGMVFAGSALVAKIPLAALAGVLVATCVQMVGVGSIKALLKSTRADAVVLVLTLAITVLVDLVAAVVAGVIVAALLALRSVARAARVEQVPLEQDAGPRPPELSPLLDEHIVAYRFDGPLFFGAAHRFLLELSEVADVDVVILRMSRVTTLDATGAKILDDVITKLERKGITVLVSGTHPEHSRTLQTLGVAPQLRDKGHVFSTTPEAIAEARRIVAERHSK</sequence>
<dbReference type="PANTHER" id="PTHR11814">
    <property type="entry name" value="SULFATE TRANSPORTER"/>
    <property type="match status" value="1"/>
</dbReference>
<feature type="transmembrane region" description="Helical" evidence="5">
    <location>
        <begin position="212"/>
        <end position="233"/>
    </location>
</feature>
<feature type="transmembrane region" description="Helical" evidence="5">
    <location>
        <begin position="187"/>
        <end position="206"/>
    </location>
</feature>
<evidence type="ECO:0000256" key="3">
    <source>
        <dbReference type="ARBA" id="ARBA00022989"/>
    </source>
</evidence>
<feature type="transmembrane region" description="Helical" evidence="5">
    <location>
        <begin position="358"/>
        <end position="380"/>
    </location>
</feature>
<dbReference type="InterPro" id="IPR001902">
    <property type="entry name" value="SLC26A/SulP_fam"/>
</dbReference>
<dbReference type="InterPro" id="IPR036513">
    <property type="entry name" value="STAS_dom_sf"/>
</dbReference>
<dbReference type="CDD" id="cd07042">
    <property type="entry name" value="STAS_SulP_like_sulfate_transporter"/>
    <property type="match status" value="1"/>
</dbReference>
<reference evidence="7 8" key="1">
    <citation type="submission" date="2023-04" db="EMBL/GenBank/DDBJ databases">
        <title>Klugiella caeni sp. nov. isolated from the sludge of biochemical tank.</title>
        <authorList>
            <person name="Geng K."/>
        </authorList>
    </citation>
    <scope>NUCLEOTIDE SEQUENCE [LARGE SCALE GENOMIC DNA]</scope>
    <source>
        <strain evidence="7 8">YN-L-19</strain>
    </source>
</reference>
<proteinExistence type="predicted"/>
<evidence type="ECO:0000313" key="8">
    <source>
        <dbReference type="Proteomes" id="UP001321506"/>
    </source>
</evidence>
<dbReference type="InterPro" id="IPR011547">
    <property type="entry name" value="SLC26A/SulP_dom"/>
</dbReference>
<dbReference type="Pfam" id="PF00916">
    <property type="entry name" value="Sulfate_transp"/>
    <property type="match status" value="1"/>
</dbReference>
<dbReference type="GO" id="GO:0016020">
    <property type="term" value="C:membrane"/>
    <property type="evidence" value="ECO:0007669"/>
    <property type="project" value="UniProtKB-SubCell"/>
</dbReference>
<organism evidence="7 8">
    <name type="scientific">Ruicaihuangia caeni</name>
    <dbReference type="NCBI Taxonomy" id="3042517"/>
    <lineage>
        <taxon>Bacteria</taxon>
        <taxon>Bacillati</taxon>
        <taxon>Actinomycetota</taxon>
        <taxon>Actinomycetes</taxon>
        <taxon>Micrococcales</taxon>
        <taxon>Microbacteriaceae</taxon>
        <taxon>Ruicaihuangia</taxon>
    </lineage>
</organism>
<dbReference type="Gene3D" id="3.30.750.24">
    <property type="entry name" value="STAS domain"/>
    <property type="match status" value="1"/>
</dbReference>
<feature type="transmembrane region" description="Helical" evidence="5">
    <location>
        <begin position="131"/>
        <end position="153"/>
    </location>
</feature>
<feature type="transmembrane region" description="Helical" evidence="5">
    <location>
        <begin position="254"/>
        <end position="279"/>
    </location>
</feature>
<evidence type="ECO:0000259" key="6">
    <source>
        <dbReference type="PROSITE" id="PS50801"/>
    </source>
</evidence>
<evidence type="ECO:0000256" key="1">
    <source>
        <dbReference type="ARBA" id="ARBA00004141"/>
    </source>
</evidence>
<evidence type="ECO:0000313" key="7">
    <source>
        <dbReference type="EMBL" id="MDI2099718.1"/>
    </source>
</evidence>